<comment type="subcellular location">
    <subcellularLocation>
        <location evidence="1">Nucleus</location>
    </subcellularLocation>
</comment>
<dbReference type="Gene3D" id="2.60.40.10">
    <property type="entry name" value="Immunoglobulins"/>
    <property type="match status" value="1"/>
</dbReference>
<dbReference type="InterPro" id="IPR003961">
    <property type="entry name" value="FN3_dom"/>
</dbReference>
<keyword evidence="3" id="KW-0863">Zinc-finger</keyword>
<feature type="domain" description="Fibronectin type-III" evidence="7">
    <location>
        <begin position="327"/>
        <end position="424"/>
    </location>
</feature>
<sequence length="778" mass="86335">MQEKRDLVYEISKWSEVAPEILQSWSRKELLQVLCLEMGKERKYTGITKCKMIEHLLRVVSENKSVKNVDGENYASVSPLPSPNPQSSLKRQRKTENPSRLAIDTSHSQPNNGEDFDNTVYCQNLACRAILSTGDLFCKRCSCCICYLYDDNKDPSLWLVCSSEPPHQGEPCGMSCHLECALKHEEAGIVKKGQCTWLDGSFYCISCKKVNGLIGCWRKQLVVSKEARRVDVLCYRVSLCLRILNGTEQYRELHALVDTAAKKLEAEVGPLNGVPIKMARGIVNRLSSGAEVQKLCAHAIELADSLLSIESQPSPDASSKIQATVVAPGIIKFEDVSSTSISVVLAPGDKLSEEAMGYTLWHREAERNDYPKKPTSVLLKQEKRFVISDLSPNTEYLCKVISFSNTKELGRWEAKVSTKNEAEDVKKSSSAMRVEEQASDSGEHFDLNDEKNSVTLSGPSSEMYESKVEFGDHKSSPHNMYSHCEKLEKPCSSELLDPMANGTSGSPNTSTGTTCCGMQEAITEQEDSVLDDENGSSERRTVQDVTVQDESQRDSTNSCDENQDMEAPKCKEHNTMTGTHLLEEASNENGPNGVHGMEIEAITLESVLPVTPSKSDSTKEGTVRASGRAKPVGNCENWAVMPVKDVPLNNPETGSSSKKRSLGRLEEMGIREPNFSNGNRISPNGSPGSLEKNYEYCVKVIRWLECEGHIRKDFRVKFLTWFSLKATPQERRIVSVFVDTLIDDPPSLAGQLVDTFSEGICNKRLPGIPNGFCTKLWH</sequence>
<dbReference type="EMBL" id="KI393807">
    <property type="protein sequence ID" value="ERN07325.1"/>
    <property type="molecule type" value="Genomic_DNA"/>
</dbReference>
<evidence type="ECO:0000256" key="6">
    <source>
        <dbReference type="SAM" id="MobiDB-lite"/>
    </source>
</evidence>
<dbReference type="CDD" id="cd00063">
    <property type="entry name" value="FN3"/>
    <property type="match status" value="1"/>
</dbReference>
<feature type="region of interest" description="Disordered" evidence="6">
    <location>
        <begin position="72"/>
        <end position="112"/>
    </location>
</feature>
<evidence type="ECO:0000256" key="3">
    <source>
        <dbReference type="ARBA" id="ARBA00022771"/>
    </source>
</evidence>
<dbReference type="Pfam" id="PF23376">
    <property type="entry name" value="Fn3_VIN3"/>
    <property type="match status" value="1"/>
</dbReference>
<gene>
    <name evidence="8" type="ORF">AMTR_s00019p00226190</name>
</gene>
<dbReference type="CDD" id="cd15521">
    <property type="entry name" value="PHD_VIN3_plant"/>
    <property type="match status" value="1"/>
</dbReference>
<dbReference type="InterPro" id="IPR058585">
    <property type="entry name" value="Fn3_VIN3"/>
</dbReference>
<feature type="compositionally biased region" description="Polar residues" evidence="6">
    <location>
        <begin position="543"/>
        <end position="560"/>
    </location>
</feature>
<evidence type="ECO:0000256" key="2">
    <source>
        <dbReference type="ARBA" id="ARBA00022723"/>
    </source>
</evidence>
<accession>W1PJP6</accession>
<dbReference type="STRING" id="13333.W1PJP6"/>
<evidence type="ECO:0000256" key="1">
    <source>
        <dbReference type="ARBA" id="ARBA00004123"/>
    </source>
</evidence>
<dbReference type="PROSITE" id="PS50853">
    <property type="entry name" value="FN3"/>
    <property type="match status" value="1"/>
</dbReference>
<keyword evidence="9" id="KW-1185">Reference proteome</keyword>
<feature type="compositionally biased region" description="Low complexity" evidence="6">
    <location>
        <begin position="501"/>
        <end position="517"/>
    </location>
</feature>
<protein>
    <recommendedName>
        <fullName evidence="7">Fibronectin type-III domain-containing protein</fullName>
    </recommendedName>
</protein>
<keyword evidence="5" id="KW-0539">Nucleus</keyword>
<dbReference type="OMA" id="WLTCEAC"/>
<dbReference type="GO" id="GO:0040029">
    <property type="term" value="P:epigenetic regulation of gene expression"/>
    <property type="evidence" value="ECO:0007669"/>
    <property type="project" value="InterPro"/>
</dbReference>
<name>W1PJP6_AMBTC</name>
<dbReference type="SUPFAM" id="SSF49265">
    <property type="entry name" value="Fibronectin type III"/>
    <property type="match status" value="1"/>
</dbReference>
<dbReference type="InterPro" id="IPR044514">
    <property type="entry name" value="VIN3-like"/>
</dbReference>
<dbReference type="GO" id="GO:0010048">
    <property type="term" value="P:vernalization response"/>
    <property type="evidence" value="ECO:0007669"/>
    <property type="project" value="InterPro"/>
</dbReference>
<dbReference type="GO" id="GO:0008270">
    <property type="term" value="F:zinc ion binding"/>
    <property type="evidence" value="ECO:0007669"/>
    <property type="project" value="UniProtKB-KW"/>
</dbReference>
<dbReference type="GO" id="GO:0005634">
    <property type="term" value="C:nucleus"/>
    <property type="evidence" value="ECO:0007669"/>
    <property type="project" value="UniProtKB-SubCell"/>
</dbReference>
<feature type="region of interest" description="Disordered" evidence="6">
    <location>
        <begin position="495"/>
        <end position="569"/>
    </location>
</feature>
<dbReference type="PANTHER" id="PTHR46286">
    <property type="entry name" value="VIN3-LIKE PROTEIN 2-RELATED"/>
    <property type="match status" value="1"/>
</dbReference>
<reference evidence="9" key="1">
    <citation type="journal article" date="2013" name="Science">
        <title>The Amborella genome and the evolution of flowering plants.</title>
        <authorList>
            <consortium name="Amborella Genome Project"/>
        </authorList>
    </citation>
    <scope>NUCLEOTIDE SEQUENCE [LARGE SCALE GENOMIC DNA]</scope>
</reference>
<feature type="compositionally biased region" description="Basic and acidic residues" evidence="6">
    <location>
        <begin position="422"/>
        <end position="452"/>
    </location>
</feature>
<evidence type="ECO:0000313" key="8">
    <source>
        <dbReference type="EMBL" id="ERN07325.1"/>
    </source>
</evidence>
<dbReference type="PANTHER" id="PTHR46286:SF2">
    <property type="entry name" value="VIN3-LIKE PROTEIN 2"/>
    <property type="match status" value="1"/>
</dbReference>
<dbReference type="InterPro" id="IPR032881">
    <property type="entry name" value="Oberon-like_PHD"/>
</dbReference>
<evidence type="ECO:0000313" key="9">
    <source>
        <dbReference type="Proteomes" id="UP000017836"/>
    </source>
</evidence>
<feature type="compositionally biased region" description="Acidic residues" evidence="6">
    <location>
        <begin position="523"/>
        <end position="535"/>
    </location>
</feature>
<dbReference type="InterPro" id="IPR013783">
    <property type="entry name" value="Ig-like_fold"/>
</dbReference>
<proteinExistence type="predicted"/>
<dbReference type="HOGENOM" id="CLU_016873_0_0_1"/>
<dbReference type="Pfam" id="PF07227">
    <property type="entry name" value="PHD_Oberon"/>
    <property type="match status" value="1"/>
</dbReference>
<dbReference type="Gramene" id="ERN07325">
    <property type="protein sequence ID" value="ERN07325"/>
    <property type="gene ID" value="AMTR_s00019p00226190"/>
</dbReference>
<feature type="compositionally biased region" description="Basic and acidic residues" evidence="6">
    <location>
        <begin position="464"/>
        <end position="474"/>
    </location>
</feature>
<evidence type="ECO:0000256" key="5">
    <source>
        <dbReference type="ARBA" id="ARBA00023242"/>
    </source>
</evidence>
<dbReference type="AlphaFoldDB" id="W1PJP6"/>
<keyword evidence="4" id="KW-0862">Zinc</keyword>
<dbReference type="InterPro" id="IPR056990">
    <property type="entry name" value="VIN3-like_C"/>
</dbReference>
<dbReference type="Pfam" id="PF23380">
    <property type="entry name" value="VIN3_C"/>
    <property type="match status" value="1"/>
</dbReference>
<feature type="region of interest" description="Disordered" evidence="6">
    <location>
        <begin position="422"/>
        <end position="474"/>
    </location>
</feature>
<evidence type="ECO:0000259" key="7">
    <source>
        <dbReference type="PROSITE" id="PS50853"/>
    </source>
</evidence>
<organism evidence="8 9">
    <name type="scientific">Amborella trichopoda</name>
    <dbReference type="NCBI Taxonomy" id="13333"/>
    <lineage>
        <taxon>Eukaryota</taxon>
        <taxon>Viridiplantae</taxon>
        <taxon>Streptophyta</taxon>
        <taxon>Embryophyta</taxon>
        <taxon>Tracheophyta</taxon>
        <taxon>Spermatophyta</taxon>
        <taxon>Magnoliopsida</taxon>
        <taxon>Amborellales</taxon>
        <taxon>Amborellaceae</taxon>
        <taxon>Amborella</taxon>
    </lineage>
</organism>
<dbReference type="SMART" id="SM00060">
    <property type="entry name" value="FN3"/>
    <property type="match status" value="1"/>
</dbReference>
<keyword evidence="2" id="KW-0479">Metal-binding</keyword>
<dbReference type="eggNOG" id="ENOG502QR8D">
    <property type="taxonomic scope" value="Eukaryota"/>
</dbReference>
<dbReference type="Proteomes" id="UP000017836">
    <property type="component" value="Unassembled WGS sequence"/>
</dbReference>
<evidence type="ECO:0000256" key="4">
    <source>
        <dbReference type="ARBA" id="ARBA00022833"/>
    </source>
</evidence>
<dbReference type="InterPro" id="IPR036116">
    <property type="entry name" value="FN3_sf"/>
</dbReference>